<evidence type="ECO:0000256" key="5">
    <source>
        <dbReference type="ARBA" id="ARBA00022691"/>
    </source>
</evidence>
<evidence type="ECO:0000256" key="1">
    <source>
        <dbReference type="ARBA" id="ARBA00001966"/>
    </source>
</evidence>
<dbReference type="SFLD" id="SFLDG01082">
    <property type="entry name" value="B12-binding_domain_containing"/>
    <property type="match status" value="1"/>
</dbReference>
<comment type="cofactor">
    <cofactor evidence="1">
        <name>[4Fe-4S] cluster</name>
        <dbReference type="ChEBI" id="CHEBI:49883"/>
    </cofactor>
</comment>
<dbReference type="Gene3D" id="3.80.30.20">
    <property type="entry name" value="tm_1862 like domain"/>
    <property type="match status" value="1"/>
</dbReference>
<keyword evidence="4" id="KW-0808">Transferase</keyword>
<dbReference type="Pfam" id="PF02310">
    <property type="entry name" value="B12-binding"/>
    <property type="match status" value="1"/>
</dbReference>
<evidence type="ECO:0000259" key="10">
    <source>
        <dbReference type="PROSITE" id="PS51332"/>
    </source>
</evidence>
<accession>A0A0F9LQ59</accession>
<dbReference type="InterPro" id="IPR034466">
    <property type="entry name" value="Methyltransferase_Class_B"/>
</dbReference>
<evidence type="ECO:0000256" key="2">
    <source>
        <dbReference type="ARBA" id="ARBA00022485"/>
    </source>
</evidence>
<dbReference type="EMBL" id="LAZR01011922">
    <property type="protein sequence ID" value="KKM53474.1"/>
    <property type="molecule type" value="Genomic_DNA"/>
</dbReference>
<keyword evidence="2" id="KW-0004">4Fe-4S</keyword>
<keyword evidence="3" id="KW-0489">Methyltransferase</keyword>
<evidence type="ECO:0000256" key="4">
    <source>
        <dbReference type="ARBA" id="ARBA00022679"/>
    </source>
</evidence>
<dbReference type="SMART" id="SM00729">
    <property type="entry name" value="Elp3"/>
    <property type="match status" value="1"/>
</dbReference>
<dbReference type="InterPro" id="IPR020612">
    <property type="entry name" value="Methylthiotransferase_CS"/>
</dbReference>
<dbReference type="PANTHER" id="PTHR43409">
    <property type="entry name" value="ANAEROBIC MAGNESIUM-PROTOPORPHYRIN IX MONOMETHYL ESTER CYCLASE-RELATED"/>
    <property type="match status" value="1"/>
</dbReference>
<dbReference type="InterPro" id="IPR006638">
    <property type="entry name" value="Elp3/MiaA/NifB-like_rSAM"/>
</dbReference>
<gene>
    <name evidence="12" type="ORF">LCGC14_1554210</name>
</gene>
<dbReference type="CDD" id="cd01335">
    <property type="entry name" value="Radical_SAM"/>
    <property type="match status" value="1"/>
</dbReference>
<evidence type="ECO:0000259" key="11">
    <source>
        <dbReference type="PROSITE" id="PS51918"/>
    </source>
</evidence>
<dbReference type="Pfam" id="PF04055">
    <property type="entry name" value="Radical_SAM"/>
    <property type="match status" value="1"/>
</dbReference>
<reference evidence="12" key="1">
    <citation type="journal article" date="2015" name="Nature">
        <title>Complex archaea that bridge the gap between prokaryotes and eukaryotes.</title>
        <authorList>
            <person name="Spang A."/>
            <person name="Saw J.H."/>
            <person name="Jorgensen S.L."/>
            <person name="Zaremba-Niedzwiedzka K."/>
            <person name="Martijn J."/>
            <person name="Lind A.E."/>
            <person name="van Eijk R."/>
            <person name="Schleper C."/>
            <person name="Guy L."/>
            <person name="Ettema T.J."/>
        </authorList>
    </citation>
    <scope>NUCLEOTIDE SEQUENCE</scope>
</reference>
<dbReference type="GO" id="GO:0005829">
    <property type="term" value="C:cytosol"/>
    <property type="evidence" value="ECO:0007669"/>
    <property type="project" value="TreeGrafter"/>
</dbReference>
<evidence type="ECO:0000313" key="12">
    <source>
        <dbReference type="EMBL" id="KKM53474.1"/>
    </source>
</evidence>
<dbReference type="SFLD" id="SFLDG01123">
    <property type="entry name" value="methyltransferase_(Class_B)"/>
    <property type="match status" value="1"/>
</dbReference>
<name>A0A0F9LQ59_9ZZZZ</name>
<dbReference type="InterPro" id="IPR007197">
    <property type="entry name" value="rSAM"/>
</dbReference>
<dbReference type="GO" id="GO:0046872">
    <property type="term" value="F:metal ion binding"/>
    <property type="evidence" value="ECO:0007669"/>
    <property type="project" value="UniProtKB-KW"/>
</dbReference>
<proteinExistence type="predicted"/>
<evidence type="ECO:0000256" key="8">
    <source>
        <dbReference type="ARBA" id="ARBA00023014"/>
    </source>
</evidence>
<dbReference type="Gene3D" id="3.40.50.280">
    <property type="entry name" value="Cobalamin-binding domain"/>
    <property type="match status" value="1"/>
</dbReference>
<dbReference type="InterPro" id="IPR006158">
    <property type="entry name" value="Cobalamin-bd"/>
</dbReference>
<feature type="region of interest" description="Disordered" evidence="9">
    <location>
        <begin position="487"/>
        <end position="506"/>
    </location>
</feature>
<feature type="domain" description="Radical SAM core" evidence="11">
    <location>
        <begin position="184"/>
        <end position="414"/>
    </location>
</feature>
<dbReference type="GO" id="GO:0003824">
    <property type="term" value="F:catalytic activity"/>
    <property type="evidence" value="ECO:0007669"/>
    <property type="project" value="InterPro"/>
</dbReference>
<evidence type="ECO:0000256" key="9">
    <source>
        <dbReference type="SAM" id="MobiDB-lite"/>
    </source>
</evidence>
<dbReference type="GO" id="GO:0031419">
    <property type="term" value="F:cobalamin binding"/>
    <property type="evidence" value="ECO:0007669"/>
    <property type="project" value="InterPro"/>
</dbReference>
<evidence type="ECO:0000256" key="7">
    <source>
        <dbReference type="ARBA" id="ARBA00023004"/>
    </source>
</evidence>
<keyword evidence="5" id="KW-0949">S-adenosyl-L-methionine</keyword>
<dbReference type="SFLD" id="SFLDS00029">
    <property type="entry name" value="Radical_SAM"/>
    <property type="match status" value="1"/>
</dbReference>
<dbReference type="PROSITE" id="PS01278">
    <property type="entry name" value="MTTASE_RADICAL"/>
    <property type="match status" value="1"/>
</dbReference>
<keyword evidence="7" id="KW-0408">Iron</keyword>
<dbReference type="InterPro" id="IPR023404">
    <property type="entry name" value="rSAM_horseshoe"/>
</dbReference>
<feature type="domain" description="B12-binding" evidence="10">
    <location>
        <begin position="91"/>
        <end position="165"/>
    </location>
</feature>
<dbReference type="InterPro" id="IPR058240">
    <property type="entry name" value="rSAM_sf"/>
</dbReference>
<dbReference type="PROSITE" id="PS51332">
    <property type="entry name" value="B12_BINDING"/>
    <property type="match status" value="1"/>
</dbReference>
<evidence type="ECO:0000256" key="6">
    <source>
        <dbReference type="ARBA" id="ARBA00022723"/>
    </source>
</evidence>
<evidence type="ECO:0000256" key="3">
    <source>
        <dbReference type="ARBA" id="ARBA00022603"/>
    </source>
</evidence>
<dbReference type="PROSITE" id="PS51918">
    <property type="entry name" value="RADICAL_SAM"/>
    <property type="match status" value="1"/>
</dbReference>
<protein>
    <submittedName>
        <fullName evidence="12">Uncharacterized protein</fullName>
    </submittedName>
</protein>
<organism evidence="12">
    <name type="scientific">marine sediment metagenome</name>
    <dbReference type="NCBI Taxonomy" id="412755"/>
    <lineage>
        <taxon>unclassified sequences</taxon>
        <taxon>metagenomes</taxon>
        <taxon>ecological metagenomes</taxon>
    </lineage>
</organism>
<comment type="caution">
    <text evidence="12">The sequence shown here is derived from an EMBL/GenBank/DDBJ whole genome shotgun (WGS) entry which is preliminary data.</text>
</comment>
<dbReference type="SUPFAM" id="SSF102114">
    <property type="entry name" value="Radical SAM enzymes"/>
    <property type="match status" value="1"/>
</dbReference>
<dbReference type="GO" id="GO:0051539">
    <property type="term" value="F:4 iron, 4 sulfur cluster binding"/>
    <property type="evidence" value="ECO:0007669"/>
    <property type="project" value="UniProtKB-KW"/>
</dbReference>
<dbReference type="InterPro" id="IPR051198">
    <property type="entry name" value="BchE-like"/>
</dbReference>
<dbReference type="PANTHER" id="PTHR43409:SF7">
    <property type="entry name" value="BLL1977 PROTEIN"/>
    <property type="match status" value="1"/>
</dbReference>
<keyword evidence="6" id="KW-0479">Metal-binding</keyword>
<keyword evidence="8" id="KW-0411">Iron-sulfur</keyword>
<sequence>MRHAIHCTRGEDEKDRKRTSIHGRMHTMRLYLINPSNPLVSIVRVKESRWNRYRVWKPLSLMVLAGLTPREWDISILDENLGTPDYAAMPRPDLVGITAFTSQANRAYEVSAYFRSLGVPVVMGGIHATMCLDEAMERVDSVVTGEAESIWAQVLEDTQHSGLKRRYDGGLAEINAVPPARHDLLDGWYAFGAIQTTRGCPLNCSFCSVTAFNGAHYRQRPIPDIVLEFQCIREKRVLLVDDNLIGTRPEHIARAKDLFRAMARADLRKEWVAQATVNFADDEELLALAAKAGCRGVFIGFETPTPEGLRELGKKFNLLKGRDIRASVRQIQRHNILVVGSFIIGLDVDEPGIGKRIAKVAHQCGVDNLNTLFLTPLPGTRLWDQMKAEGCVALEAFPEDWKYYTLTFPVARYRHLSLAAIIDEMISCDQTFYSMPRILCRAWGSLWGRRMPVVSLVGNLSYRSNLRLNRKAYADFKRQRGNGHDMVESQAFPSSGTIKAGPPSPA</sequence>
<dbReference type="AlphaFoldDB" id="A0A0F9LQ59"/>